<feature type="binding site" evidence="3">
    <location>
        <position position="140"/>
    </location>
    <ligand>
        <name>Mn(2+)</name>
        <dbReference type="ChEBI" id="CHEBI:29035"/>
        <label>2</label>
    </ligand>
</feature>
<dbReference type="SUPFAM" id="SSF53187">
    <property type="entry name" value="Zn-dependent exopeptidases"/>
    <property type="match status" value="1"/>
</dbReference>
<evidence type="ECO:0000313" key="6">
    <source>
        <dbReference type="Proteomes" id="UP000005273"/>
    </source>
</evidence>
<feature type="binding site" evidence="3">
    <location>
        <position position="104"/>
    </location>
    <ligand>
        <name>Mn(2+)</name>
        <dbReference type="ChEBI" id="CHEBI:29035"/>
        <label>2</label>
    </ligand>
</feature>
<name>A0A0T5XDE9_9BACT</name>
<dbReference type="Pfam" id="PF07687">
    <property type="entry name" value="M20_dimer"/>
    <property type="match status" value="1"/>
</dbReference>
<feature type="binding site" evidence="3">
    <location>
        <position position="166"/>
    </location>
    <ligand>
        <name>Mn(2+)</name>
        <dbReference type="ChEBI" id="CHEBI:29035"/>
        <label>2</label>
    </ligand>
</feature>
<dbReference type="AlphaFoldDB" id="A0A0T5XDE9"/>
<comment type="caution">
    <text evidence="5">The sequence shown here is derived from an EMBL/GenBank/DDBJ whole genome shotgun (WGS) entry which is preliminary data.</text>
</comment>
<dbReference type="CDD" id="cd03886">
    <property type="entry name" value="M20_Acy1"/>
    <property type="match status" value="1"/>
</dbReference>
<feature type="binding site" evidence="3">
    <location>
        <position position="106"/>
    </location>
    <ligand>
        <name>Mn(2+)</name>
        <dbReference type="ChEBI" id="CHEBI:29035"/>
        <label>2</label>
    </ligand>
</feature>
<dbReference type="Pfam" id="PF01546">
    <property type="entry name" value="Peptidase_M20"/>
    <property type="match status" value="1"/>
</dbReference>
<comment type="cofactor">
    <cofactor evidence="3">
        <name>Mn(2+)</name>
        <dbReference type="ChEBI" id="CHEBI:29035"/>
    </cofactor>
    <text evidence="3">The Mn(2+) ion enhances activity.</text>
</comment>
<dbReference type="STRING" id="592015.HMPREF1705_03679"/>
<evidence type="ECO:0000259" key="4">
    <source>
        <dbReference type="Pfam" id="PF07687"/>
    </source>
</evidence>
<dbReference type="SUPFAM" id="SSF55031">
    <property type="entry name" value="Bacterial exopeptidase dimerisation domain"/>
    <property type="match status" value="1"/>
</dbReference>
<organism evidence="5 6">
    <name type="scientific">Acetomicrobium hydrogeniformans ATCC BAA-1850</name>
    <dbReference type="NCBI Taxonomy" id="592015"/>
    <lineage>
        <taxon>Bacteria</taxon>
        <taxon>Thermotogati</taxon>
        <taxon>Synergistota</taxon>
        <taxon>Synergistia</taxon>
        <taxon>Synergistales</taxon>
        <taxon>Acetomicrobiaceae</taxon>
        <taxon>Acetomicrobium</taxon>
    </lineage>
</organism>
<dbReference type="NCBIfam" id="TIGR01891">
    <property type="entry name" value="amidohydrolases"/>
    <property type="match status" value="1"/>
</dbReference>
<dbReference type="InterPro" id="IPR036264">
    <property type="entry name" value="Bact_exopeptidase_dim_dom"/>
</dbReference>
<dbReference type="EMBL" id="ACJX03000001">
    <property type="protein sequence ID" value="KRT36396.1"/>
    <property type="molecule type" value="Genomic_DNA"/>
</dbReference>
<evidence type="ECO:0000256" key="2">
    <source>
        <dbReference type="ARBA" id="ARBA00022801"/>
    </source>
</evidence>
<feature type="binding site" evidence="3">
    <location>
        <position position="365"/>
    </location>
    <ligand>
        <name>Mn(2+)</name>
        <dbReference type="ChEBI" id="CHEBI:29035"/>
        <label>2</label>
    </ligand>
</feature>
<dbReference type="InterPro" id="IPR017439">
    <property type="entry name" value="Amidohydrolase"/>
</dbReference>
<evidence type="ECO:0000313" key="5">
    <source>
        <dbReference type="EMBL" id="KRT36396.1"/>
    </source>
</evidence>
<sequence>MYVDEIIKLSKNLSEELKNLRRDFHQYPELSFKEFETAKKIADYMRELGYEVKENVGKTGVVALLKCTSNGPTVALRADMDALPVNEMTDLPYASKNDGVMHACGHDLHVTCALGAAKILASFKDNLQGNIKILFQPAEEINMGAKAMIDDGALEDPKVSMIFGLHNNPEIPVGKVGIKEGPLMAAVDSTFLTVKGRGGHAAYPHRIIDPIVCASSIVMNLQTIVSRSVDPQKAAVISFGSINGGMANNVIPDEVKLAGTVRTFDEKLRNMIEGLMKRTVEHTASSLGCEVEFNYRRDLPPVINHPNATEIVTKAALEVFGKDGIVEPIPSMGGEDFALYQKIVPGCYFWLGVGNPDIDAMHPWHSPHFKADEDSLWRGAALFAVSVVIALEKLGNQLQ</sequence>
<dbReference type="OrthoDB" id="5892at2"/>
<comment type="similarity">
    <text evidence="1">Belongs to the peptidase M20 family.</text>
</comment>
<accession>A0A0T5XDE9</accession>
<evidence type="ECO:0000256" key="1">
    <source>
        <dbReference type="ARBA" id="ARBA00006153"/>
    </source>
</evidence>
<dbReference type="RefSeq" id="WP_040349005.1">
    <property type="nucleotide sequence ID" value="NZ_ACJX03000001.1"/>
</dbReference>
<gene>
    <name evidence="5" type="ORF">HMPREF1705_03679</name>
</gene>
<keyword evidence="2 5" id="KW-0378">Hydrolase</keyword>
<dbReference type="InterPro" id="IPR002933">
    <property type="entry name" value="Peptidase_M20"/>
</dbReference>
<proteinExistence type="inferred from homology"/>
<dbReference type="InterPro" id="IPR011650">
    <property type="entry name" value="Peptidase_M20_dimer"/>
</dbReference>
<dbReference type="FunFam" id="3.30.70.360:FF:000014">
    <property type="entry name" value="N-acyl-L-amino acid amidohydrolase"/>
    <property type="match status" value="1"/>
</dbReference>
<protein>
    <submittedName>
        <fullName evidence="5">Amidohydrolase</fullName>
    </submittedName>
</protein>
<dbReference type="GO" id="GO:0046872">
    <property type="term" value="F:metal ion binding"/>
    <property type="evidence" value="ECO:0007669"/>
    <property type="project" value="UniProtKB-KW"/>
</dbReference>
<keyword evidence="3" id="KW-0464">Manganese</keyword>
<dbReference type="eggNOG" id="COG1473">
    <property type="taxonomic scope" value="Bacteria"/>
</dbReference>
<dbReference type="Gene3D" id="3.40.630.10">
    <property type="entry name" value="Zn peptidases"/>
    <property type="match status" value="1"/>
</dbReference>
<dbReference type="Gene3D" id="3.30.70.360">
    <property type="match status" value="1"/>
</dbReference>
<feature type="domain" description="Peptidase M20 dimerisation" evidence="4">
    <location>
        <begin position="192"/>
        <end position="282"/>
    </location>
</feature>
<keyword evidence="6" id="KW-1185">Reference proteome</keyword>
<keyword evidence="3" id="KW-0479">Metal-binding</keyword>
<evidence type="ECO:0000256" key="3">
    <source>
        <dbReference type="PIRSR" id="PIRSR005962-1"/>
    </source>
</evidence>
<dbReference type="PANTHER" id="PTHR11014">
    <property type="entry name" value="PEPTIDASE M20 FAMILY MEMBER"/>
    <property type="match status" value="1"/>
</dbReference>
<dbReference type="PIRSF" id="PIRSF005962">
    <property type="entry name" value="Pept_M20D_amidohydro"/>
    <property type="match status" value="1"/>
</dbReference>
<reference evidence="6" key="1">
    <citation type="submission" date="2012-09" db="EMBL/GenBank/DDBJ databases">
        <authorList>
            <person name="Weinstock G."/>
            <person name="Sodergren E."/>
            <person name="Clifton S."/>
            <person name="Fulton L."/>
            <person name="Fulton B."/>
            <person name="Courtney L."/>
            <person name="Fronick C."/>
            <person name="Harrison M."/>
            <person name="Strong C."/>
            <person name="Farmer C."/>
            <person name="Delehaunty K."/>
            <person name="Markovic C."/>
            <person name="Hall O."/>
            <person name="Minx P."/>
            <person name="Tomlinson C."/>
            <person name="Mitreva M."/>
            <person name="Nelson J."/>
            <person name="Hou S."/>
            <person name="Wollam A."/>
            <person name="Pepin K.H."/>
            <person name="Johnson M."/>
            <person name="Bhonagiri V."/>
            <person name="Nash W.E."/>
            <person name="Suruliraj S."/>
            <person name="Warren W."/>
            <person name="Chinwalla A."/>
            <person name="Mardis E.R."/>
            <person name="Wilson R.K."/>
        </authorList>
    </citation>
    <scope>NUCLEOTIDE SEQUENCE [LARGE SCALE GENOMIC DNA]</scope>
    <source>
        <strain evidence="6">OS1</strain>
    </source>
</reference>
<dbReference type="Proteomes" id="UP000005273">
    <property type="component" value="Unassembled WGS sequence"/>
</dbReference>
<dbReference type="GO" id="GO:0016787">
    <property type="term" value="F:hydrolase activity"/>
    <property type="evidence" value="ECO:0007669"/>
    <property type="project" value="UniProtKB-KW"/>
</dbReference>
<dbReference type="PANTHER" id="PTHR11014:SF63">
    <property type="entry name" value="METALLOPEPTIDASE, PUTATIVE (AFU_ORTHOLOGUE AFUA_6G09600)-RELATED"/>
    <property type="match status" value="1"/>
</dbReference>